<evidence type="ECO:0000256" key="8">
    <source>
        <dbReference type="SAM" id="MobiDB-lite"/>
    </source>
</evidence>
<comment type="catalytic activity">
    <reaction evidence="1">
        <text>ATP + protein L-histidine = ADP + protein N-phospho-L-histidine.</text>
        <dbReference type="EC" id="2.7.13.3"/>
    </reaction>
</comment>
<reference evidence="10 11" key="1">
    <citation type="submission" date="2016-10" db="EMBL/GenBank/DDBJ databases">
        <authorList>
            <person name="de Groot N.N."/>
        </authorList>
    </citation>
    <scope>NUCLEOTIDE SEQUENCE [LARGE SCALE GENOMIC DNA]</scope>
    <source>
        <strain evidence="10 11">A52C2</strain>
    </source>
</reference>
<dbReference type="InterPro" id="IPR011102">
    <property type="entry name" value="Sig_transdc_His_kinase_HWE"/>
</dbReference>
<dbReference type="Pfam" id="PF07536">
    <property type="entry name" value="HWE_HK"/>
    <property type="match status" value="1"/>
</dbReference>
<keyword evidence="11" id="KW-1185">Reference proteome</keyword>
<keyword evidence="7" id="KW-0067">ATP-binding</keyword>
<evidence type="ECO:0000259" key="9">
    <source>
        <dbReference type="SMART" id="SM00911"/>
    </source>
</evidence>
<dbReference type="EMBL" id="FOFG01000011">
    <property type="protein sequence ID" value="SER11199.1"/>
    <property type="molecule type" value="Genomic_DNA"/>
</dbReference>
<dbReference type="RefSeq" id="WP_177176874.1">
    <property type="nucleotide sequence ID" value="NZ_FOFG01000011.1"/>
</dbReference>
<dbReference type="STRING" id="1855383.SAMN05216548_111106"/>
<dbReference type="SMART" id="SM00911">
    <property type="entry name" value="HWE_HK"/>
    <property type="match status" value="1"/>
</dbReference>
<keyword evidence="5" id="KW-0547">Nucleotide-binding</keyword>
<evidence type="ECO:0000256" key="6">
    <source>
        <dbReference type="ARBA" id="ARBA00022777"/>
    </source>
</evidence>
<dbReference type="PANTHER" id="PTHR41523:SF8">
    <property type="entry name" value="ETHYLENE RESPONSE SENSOR PROTEIN"/>
    <property type="match status" value="1"/>
</dbReference>
<evidence type="ECO:0000256" key="2">
    <source>
        <dbReference type="ARBA" id="ARBA00012438"/>
    </source>
</evidence>
<feature type="domain" description="Signal transduction histidine kinase HWE region" evidence="9">
    <location>
        <begin position="77"/>
        <end position="158"/>
    </location>
</feature>
<evidence type="ECO:0000256" key="4">
    <source>
        <dbReference type="ARBA" id="ARBA00022679"/>
    </source>
</evidence>
<evidence type="ECO:0000313" key="11">
    <source>
        <dbReference type="Proteomes" id="UP000199647"/>
    </source>
</evidence>
<keyword evidence="4" id="KW-0808">Transferase</keyword>
<accession>A0A1H9LIZ2</accession>
<evidence type="ECO:0000256" key="7">
    <source>
        <dbReference type="ARBA" id="ARBA00022840"/>
    </source>
</evidence>
<dbReference type="GO" id="GO:0004673">
    <property type="term" value="F:protein histidine kinase activity"/>
    <property type="evidence" value="ECO:0007669"/>
    <property type="project" value="UniProtKB-EC"/>
</dbReference>
<dbReference type="Gene3D" id="3.30.565.10">
    <property type="entry name" value="Histidine kinase-like ATPase, C-terminal domain"/>
    <property type="match status" value="1"/>
</dbReference>
<protein>
    <recommendedName>
        <fullName evidence="2">histidine kinase</fullName>
        <ecNumber evidence="2">2.7.13.3</ecNumber>
    </recommendedName>
</protein>
<keyword evidence="6" id="KW-0418">Kinase</keyword>
<keyword evidence="3" id="KW-0597">Phosphoprotein</keyword>
<sequence length="272" mass="29815">MTDLEEIFPGDNDLAHRLRGFDWSGTPLGSPETWSSNLRSALGEIVGHTDRSGQAECASGTRGTPGKPDRRVPHSQLQHTVRNILAVTRSLVRRTAANSETAEEMASHLEGRLDALARVQNFALLSSDQTVDLEYLVAEEIVFYNAREGEQVFLSGPPIKLSDRAAELFGLAIHELATNAVKFGALTSSSGHISIHWELDEAASPSHLRFHWEETDVDIAGEEPARQGYGFELLQSMLAYELRAQTSLRLEPDGLKCTIEMPLTSKIVPTGA</sequence>
<evidence type="ECO:0000256" key="3">
    <source>
        <dbReference type="ARBA" id="ARBA00022553"/>
    </source>
</evidence>
<dbReference type="Proteomes" id="UP000199647">
    <property type="component" value="Unassembled WGS sequence"/>
</dbReference>
<dbReference type="PANTHER" id="PTHR41523">
    <property type="entry name" value="TWO-COMPONENT SYSTEM SENSOR PROTEIN"/>
    <property type="match status" value="1"/>
</dbReference>
<dbReference type="AlphaFoldDB" id="A0A1H9LIZ2"/>
<gene>
    <name evidence="10" type="ORF">SAMN05216548_111106</name>
</gene>
<evidence type="ECO:0000313" key="10">
    <source>
        <dbReference type="EMBL" id="SER11199.1"/>
    </source>
</evidence>
<dbReference type="InterPro" id="IPR036890">
    <property type="entry name" value="HATPase_C_sf"/>
</dbReference>
<evidence type="ECO:0000256" key="1">
    <source>
        <dbReference type="ARBA" id="ARBA00000085"/>
    </source>
</evidence>
<dbReference type="GO" id="GO:0005524">
    <property type="term" value="F:ATP binding"/>
    <property type="evidence" value="ECO:0007669"/>
    <property type="project" value="UniProtKB-KW"/>
</dbReference>
<organism evidence="10 11">
    <name type="scientific">Faunimonas pinastri</name>
    <dbReference type="NCBI Taxonomy" id="1855383"/>
    <lineage>
        <taxon>Bacteria</taxon>
        <taxon>Pseudomonadati</taxon>
        <taxon>Pseudomonadota</taxon>
        <taxon>Alphaproteobacteria</taxon>
        <taxon>Hyphomicrobiales</taxon>
        <taxon>Afifellaceae</taxon>
        <taxon>Faunimonas</taxon>
    </lineage>
</organism>
<name>A0A1H9LIZ2_9HYPH</name>
<proteinExistence type="predicted"/>
<evidence type="ECO:0000256" key="5">
    <source>
        <dbReference type="ARBA" id="ARBA00022741"/>
    </source>
</evidence>
<feature type="region of interest" description="Disordered" evidence="8">
    <location>
        <begin position="49"/>
        <end position="73"/>
    </location>
</feature>
<dbReference type="EC" id="2.7.13.3" evidence="2"/>